<evidence type="ECO:0000259" key="2">
    <source>
        <dbReference type="Pfam" id="PF20103"/>
    </source>
</evidence>
<protein>
    <recommendedName>
        <fullName evidence="6">HEAT repeat domain-containing protein</fullName>
    </recommendedName>
</protein>
<feature type="region of interest" description="Disordered" evidence="1">
    <location>
        <begin position="592"/>
        <end position="613"/>
    </location>
</feature>
<dbReference type="OrthoDB" id="3268451at2"/>
<feature type="compositionally biased region" description="Polar residues" evidence="1">
    <location>
        <begin position="592"/>
        <end position="611"/>
    </location>
</feature>
<keyword evidence="5" id="KW-1185">Reference proteome</keyword>
<feature type="domain" description="DUF6493" evidence="2">
    <location>
        <begin position="65"/>
        <end position="261"/>
    </location>
</feature>
<dbReference type="Pfam" id="PF20103">
    <property type="entry name" value="DUF6493"/>
    <property type="match status" value="1"/>
</dbReference>
<name>A0A4R4QEH3_9ACTN</name>
<feature type="domain" description="DUF7825" evidence="3">
    <location>
        <begin position="629"/>
        <end position="796"/>
    </location>
</feature>
<proteinExistence type="predicted"/>
<gene>
    <name evidence="4" type="ORF">E1261_05915</name>
</gene>
<evidence type="ECO:0000256" key="1">
    <source>
        <dbReference type="SAM" id="MobiDB-lite"/>
    </source>
</evidence>
<evidence type="ECO:0000259" key="3">
    <source>
        <dbReference type="Pfam" id="PF25149"/>
    </source>
</evidence>
<evidence type="ECO:0008006" key="6">
    <source>
        <dbReference type="Google" id="ProtNLM"/>
    </source>
</evidence>
<evidence type="ECO:0000313" key="4">
    <source>
        <dbReference type="EMBL" id="TDC33543.1"/>
    </source>
</evidence>
<evidence type="ECO:0000313" key="5">
    <source>
        <dbReference type="Proteomes" id="UP000295075"/>
    </source>
</evidence>
<accession>A0A4R4QEH3</accession>
<dbReference type="InterPro" id="IPR056727">
    <property type="entry name" value="DUF7825"/>
</dbReference>
<comment type="caution">
    <text evidence="4">The sequence shown here is derived from an EMBL/GenBank/DDBJ whole genome shotgun (WGS) entry which is preliminary data.</text>
</comment>
<dbReference type="RefSeq" id="WP_132403052.1">
    <property type="nucleotide sequence ID" value="NZ_SMKA01000013.1"/>
</dbReference>
<organism evidence="4 5">
    <name type="scientific">Kribbella albertanoniae</name>
    <dbReference type="NCBI Taxonomy" id="1266829"/>
    <lineage>
        <taxon>Bacteria</taxon>
        <taxon>Bacillati</taxon>
        <taxon>Actinomycetota</taxon>
        <taxon>Actinomycetes</taxon>
        <taxon>Propionibacteriales</taxon>
        <taxon>Kribbellaceae</taxon>
        <taxon>Kribbella</taxon>
    </lineage>
</organism>
<dbReference type="InterPro" id="IPR045472">
    <property type="entry name" value="DUF6493"/>
</dbReference>
<dbReference type="EMBL" id="SMKA01000013">
    <property type="protein sequence ID" value="TDC33543.1"/>
    <property type="molecule type" value="Genomic_DNA"/>
</dbReference>
<reference evidence="4 5" key="1">
    <citation type="submission" date="2019-03" db="EMBL/GenBank/DDBJ databases">
        <title>Draft genome sequences of novel Actinobacteria.</title>
        <authorList>
            <person name="Sahin N."/>
            <person name="Ay H."/>
            <person name="Saygin H."/>
        </authorList>
    </citation>
    <scope>NUCLEOTIDE SEQUENCE [LARGE SCALE GENOMIC DNA]</scope>
    <source>
        <strain evidence="4 5">JCM 30547</strain>
    </source>
</reference>
<dbReference type="Pfam" id="PF25149">
    <property type="entry name" value="DUF7825"/>
    <property type="match status" value="1"/>
</dbReference>
<dbReference type="AlphaFoldDB" id="A0A4R4QEH3"/>
<sequence>MGELPSYTSLVGVAPATLFGLLESGADKALNASYEFAWQKDHALLGVIDRALAAAATGSRAADASRPRWLQGLVTRELSAASTSSWSSERFLRVRLLERLGLVQLDVDESYVLAMVSAVGPDKSDKLRADPDLVERALWRVFEVEGGGEVSLTNVDRFGADDWRKTFLELTSDRTLDRTRVITACLHALGRDFAAYRASWYSATYLALEPTAEETAGLQTDLRRLLSSAVPATVAFAVKQLARVQKTGLLDVEATLEALPPATVVKAKGTAIAALTLARAGRADFRGLVGIVARAALGHPHPDVQRAAAKLLADLGEADGVLAAAEDLTPSVRQELGLQAEARQENEVPHDQSLAPVPVPVSTRDLAERAAALLEDASDAGELEAVLACLATGGAEVLEPLRKRAKAVVARGPQTDLGDSWLPGQVARLVLSVLGDTAPPAVPDHPAQRFVARRLSEIYTSGAPLLATPDLPGGWVDPMAFVERLVQNPSPRHHDLIAALLRLHPDGRDDAARTACSLPAAARFALDGVEPTRRLLRSGREGPAAWWIAAERSWTPYTTAAPQLSGDVKTHTWQENGRDRRSWYAKFTVTTANTDRPTGDQPTELKTQTSDRWGDGSASRFLGDWIPTLAAIWPRDAEHFLSLTCLPVLESPNWAESTHDVPRTLDALARHPGRMGTLAAATLAAGISATQRDHRLHAVDAFIDLVVSGRIPVHEVASVMARYAGVWPANRWVESLASVAQVPGGAAVTVDLLTCLLPQLSAEHRGLKKLLDLLRDELIRLDRRATDPALAQWLGGFAGSSAAARTARLLLG</sequence>
<dbReference type="Proteomes" id="UP000295075">
    <property type="component" value="Unassembled WGS sequence"/>
</dbReference>